<proteinExistence type="predicted"/>
<reference evidence="1" key="1">
    <citation type="journal article" date="2021" name="Mol. Plant Microbe Interact.">
        <title>Complete Genome Sequence of the Plant-Pathogenic Fungus Colletotrichum lupini.</title>
        <authorList>
            <person name="Baroncelli R."/>
            <person name="Pensec F."/>
            <person name="Da Lio D."/>
            <person name="Boufleur T."/>
            <person name="Vicente I."/>
            <person name="Sarrocco S."/>
            <person name="Picot A."/>
            <person name="Baraldi E."/>
            <person name="Sukno S."/>
            <person name="Thon M."/>
            <person name="Le Floch G."/>
        </authorList>
    </citation>
    <scope>NUCLEOTIDE SEQUENCE</scope>
    <source>
        <strain evidence="1">IMI 504893</strain>
    </source>
</reference>
<evidence type="ECO:0000313" key="2">
    <source>
        <dbReference type="Proteomes" id="UP000830671"/>
    </source>
</evidence>
<dbReference type="KEGG" id="clup:CLUP02_04119"/>
<evidence type="ECO:0000313" key="1">
    <source>
        <dbReference type="EMBL" id="UQC78642.1"/>
    </source>
</evidence>
<keyword evidence="2" id="KW-1185">Reference proteome</keyword>
<sequence length="38" mass="4130">MESGGTIENLEASRMRYSLATKLGGRGLACEWLAPRFG</sequence>
<accession>A0A9Q8SJQ7</accession>
<dbReference type="RefSeq" id="XP_049140278.1">
    <property type="nucleotide sequence ID" value="XM_049283135.1"/>
</dbReference>
<dbReference type="EMBL" id="CP019474">
    <property type="protein sequence ID" value="UQC78642.1"/>
    <property type="molecule type" value="Genomic_DNA"/>
</dbReference>
<name>A0A9Q8SJQ7_9PEZI</name>
<dbReference type="GeneID" id="73338145"/>
<dbReference type="Proteomes" id="UP000830671">
    <property type="component" value="Chromosome 2"/>
</dbReference>
<dbReference type="AlphaFoldDB" id="A0A9Q8SJQ7"/>
<organism evidence="1 2">
    <name type="scientific">Colletotrichum lupini</name>
    <dbReference type="NCBI Taxonomy" id="145971"/>
    <lineage>
        <taxon>Eukaryota</taxon>
        <taxon>Fungi</taxon>
        <taxon>Dikarya</taxon>
        <taxon>Ascomycota</taxon>
        <taxon>Pezizomycotina</taxon>
        <taxon>Sordariomycetes</taxon>
        <taxon>Hypocreomycetidae</taxon>
        <taxon>Glomerellales</taxon>
        <taxon>Glomerellaceae</taxon>
        <taxon>Colletotrichum</taxon>
        <taxon>Colletotrichum acutatum species complex</taxon>
    </lineage>
</organism>
<gene>
    <name evidence="1" type="ORF">CLUP02_04119</name>
</gene>
<protein>
    <submittedName>
        <fullName evidence="1">Uncharacterized protein</fullName>
    </submittedName>
</protein>